<comment type="pathway">
    <text evidence="3 15">Cofactor biosynthesis; riboflavin biosynthesis; 5-amino-6-(D-ribitylamino)uracil from GTP: step 3/4.</text>
</comment>
<protein>
    <recommendedName>
        <fullName evidence="15">Riboflavin biosynthesis protein RibD</fullName>
    </recommendedName>
    <domain>
        <recommendedName>
            <fullName evidence="15">Diaminohydroxyphosphoribosylaminopyrimidine deaminase</fullName>
            <shortName evidence="15">DRAP deaminase</shortName>
            <ecNumber evidence="15">3.5.4.26</ecNumber>
        </recommendedName>
        <alternativeName>
            <fullName evidence="15">Riboflavin-specific deaminase</fullName>
        </alternativeName>
    </domain>
    <domain>
        <recommendedName>
            <fullName evidence="15">5-amino-6-(5-phosphoribosylamino)uracil reductase</fullName>
            <ecNumber evidence="15">1.1.1.193</ecNumber>
        </recommendedName>
        <alternativeName>
            <fullName evidence="15">HTP reductase</fullName>
        </alternativeName>
    </domain>
</protein>
<evidence type="ECO:0000256" key="5">
    <source>
        <dbReference type="ARBA" id="ARBA00007417"/>
    </source>
</evidence>
<evidence type="ECO:0000256" key="15">
    <source>
        <dbReference type="PIRNR" id="PIRNR006769"/>
    </source>
</evidence>
<dbReference type="UniPathway" id="UPA00275">
    <property type="reaction ID" value="UER00401"/>
</dbReference>
<evidence type="ECO:0000256" key="10">
    <source>
        <dbReference type="ARBA" id="ARBA00022857"/>
    </source>
</evidence>
<feature type="binding site" evidence="18">
    <location>
        <position position="75"/>
    </location>
    <ligand>
        <name>Zn(2+)</name>
        <dbReference type="ChEBI" id="CHEBI:29105"/>
        <note>catalytic</note>
    </ligand>
</feature>
<dbReference type="Gene3D" id="3.40.430.10">
    <property type="entry name" value="Dihydrofolate Reductase, subunit A"/>
    <property type="match status" value="1"/>
</dbReference>
<feature type="binding site" evidence="17">
    <location>
        <position position="292"/>
    </location>
    <ligand>
        <name>substrate</name>
    </ligand>
</feature>
<organism evidence="20 21">
    <name type="scientific">Faecalibacterium prausnitzii</name>
    <dbReference type="NCBI Taxonomy" id="853"/>
    <lineage>
        <taxon>Bacteria</taxon>
        <taxon>Bacillati</taxon>
        <taxon>Bacillota</taxon>
        <taxon>Clostridia</taxon>
        <taxon>Eubacteriales</taxon>
        <taxon>Oscillospiraceae</taxon>
        <taxon>Faecalibacterium</taxon>
    </lineage>
</organism>
<dbReference type="InterPro" id="IPR050765">
    <property type="entry name" value="Riboflavin_Biosynth_HTPR"/>
</dbReference>
<dbReference type="InterPro" id="IPR002734">
    <property type="entry name" value="RibDG_C"/>
</dbReference>
<evidence type="ECO:0000256" key="13">
    <source>
        <dbReference type="ARBA" id="ARBA00049861"/>
    </source>
</evidence>
<keyword evidence="10 15" id="KW-0521">NADP</keyword>
<feature type="binding site" evidence="17">
    <location>
        <begin position="294"/>
        <end position="300"/>
    </location>
    <ligand>
        <name>NADP(+)</name>
        <dbReference type="ChEBI" id="CHEBI:58349"/>
    </ligand>
</feature>
<dbReference type="AlphaFoldDB" id="A0A3E2SS82"/>
<dbReference type="SUPFAM" id="SSF53927">
    <property type="entry name" value="Cytidine deaminase-like"/>
    <property type="match status" value="1"/>
</dbReference>
<evidence type="ECO:0000256" key="1">
    <source>
        <dbReference type="ARBA" id="ARBA00002151"/>
    </source>
</evidence>
<dbReference type="RefSeq" id="WP_117506420.1">
    <property type="nucleotide sequence ID" value="NZ_QVEQ01000053.1"/>
</dbReference>
<evidence type="ECO:0000256" key="3">
    <source>
        <dbReference type="ARBA" id="ARBA00004910"/>
    </source>
</evidence>
<dbReference type="EC" id="3.5.4.26" evidence="15"/>
<keyword evidence="8 15" id="KW-0378">Hydrolase</keyword>
<dbReference type="EMBL" id="QVEQ01000053">
    <property type="protein sequence ID" value="RGB64887.1"/>
    <property type="molecule type" value="Genomic_DNA"/>
</dbReference>
<feature type="binding site" evidence="17">
    <location>
        <position position="207"/>
    </location>
    <ligand>
        <name>substrate</name>
    </ligand>
</feature>
<feature type="active site" description="Proton donor" evidence="16">
    <location>
        <position position="52"/>
    </location>
</feature>
<reference evidence="20 21" key="1">
    <citation type="submission" date="2018-08" db="EMBL/GenBank/DDBJ databases">
        <title>A genome reference for cultivated species of the human gut microbiota.</title>
        <authorList>
            <person name="Zou Y."/>
            <person name="Xue W."/>
            <person name="Luo G."/>
        </authorList>
    </citation>
    <scope>NUCLEOTIDE SEQUENCE [LARGE SCALE GENOMIC DNA]</scope>
    <source>
        <strain evidence="20 21">AF36-11AT</strain>
    </source>
</reference>
<comment type="caution">
    <text evidence="20">The sequence shown here is derived from an EMBL/GenBank/DDBJ whole genome shotgun (WGS) entry which is preliminary data.</text>
</comment>
<evidence type="ECO:0000256" key="8">
    <source>
        <dbReference type="ARBA" id="ARBA00022801"/>
    </source>
</evidence>
<dbReference type="CDD" id="cd01284">
    <property type="entry name" value="Riboflavin_deaminase-reductase"/>
    <property type="match status" value="1"/>
</dbReference>
<comment type="function">
    <text evidence="1 15">Converts 2,5-diamino-6-(ribosylamino)-4(3h)-pyrimidinone 5'-phosphate into 5-amino-6-(ribosylamino)-2,4(1h,3h)-pyrimidinedione 5'-phosphate.</text>
</comment>
<evidence type="ECO:0000259" key="19">
    <source>
        <dbReference type="PROSITE" id="PS51747"/>
    </source>
</evidence>
<evidence type="ECO:0000256" key="16">
    <source>
        <dbReference type="PIRSR" id="PIRSR006769-1"/>
    </source>
</evidence>
<gene>
    <name evidence="20" type="primary">ribD</name>
    <name evidence="20" type="ORF">DWZ89_14750</name>
</gene>
<feature type="binding site" evidence="17">
    <location>
        <position position="200"/>
    </location>
    <ligand>
        <name>NADP(+)</name>
        <dbReference type="ChEBI" id="CHEBI:58349"/>
    </ligand>
</feature>
<feature type="binding site" evidence="17">
    <location>
        <position position="221"/>
    </location>
    <ligand>
        <name>NADP(+)</name>
        <dbReference type="ChEBI" id="CHEBI:58349"/>
    </ligand>
</feature>
<dbReference type="GO" id="GO:0009231">
    <property type="term" value="P:riboflavin biosynthetic process"/>
    <property type="evidence" value="ECO:0007669"/>
    <property type="project" value="UniProtKB-UniPathway"/>
</dbReference>
<comment type="cofactor">
    <cofactor evidence="15 18">
        <name>Zn(2+)</name>
        <dbReference type="ChEBI" id="CHEBI:29105"/>
    </cofactor>
    <text evidence="15 18">Binds 1 zinc ion.</text>
</comment>
<dbReference type="InterPro" id="IPR002125">
    <property type="entry name" value="CMP_dCMP_dom"/>
</dbReference>
<name>A0A3E2SS82_9FIRM</name>
<dbReference type="FunFam" id="3.40.140.10:FF:000025">
    <property type="entry name" value="Riboflavin biosynthesis protein RibD"/>
    <property type="match status" value="1"/>
</dbReference>
<feature type="binding site" evidence="18">
    <location>
        <position position="84"/>
    </location>
    <ligand>
        <name>Zn(2+)</name>
        <dbReference type="ChEBI" id="CHEBI:29105"/>
        <note>catalytic</note>
    </ligand>
</feature>
<evidence type="ECO:0000256" key="12">
    <source>
        <dbReference type="ARBA" id="ARBA00023268"/>
    </source>
</evidence>
<comment type="similarity">
    <text evidence="5 15">In the C-terminal section; belongs to the HTP reductase family.</text>
</comment>
<feature type="binding site" evidence="17">
    <location>
        <position position="184"/>
    </location>
    <ligand>
        <name>substrate</name>
    </ligand>
</feature>
<evidence type="ECO:0000256" key="2">
    <source>
        <dbReference type="ARBA" id="ARBA00004882"/>
    </source>
</evidence>
<dbReference type="Pfam" id="PF01872">
    <property type="entry name" value="RibD_C"/>
    <property type="match status" value="1"/>
</dbReference>
<keyword evidence="11 15" id="KW-0560">Oxidoreductase</keyword>
<dbReference type="InterPro" id="IPR011549">
    <property type="entry name" value="RibD_C"/>
</dbReference>
<proteinExistence type="inferred from homology"/>
<dbReference type="GO" id="GO:0008835">
    <property type="term" value="F:diaminohydroxyphosphoribosylaminopyrimidine deaminase activity"/>
    <property type="evidence" value="ECO:0007669"/>
    <property type="project" value="UniProtKB-EC"/>
</dbReference>
<dbReference type="InterPro" id="IPR016192">
    <property type="entry name" value="APOBEC/CMP_deaminase_Zn-bd"/>
</dbReference>
<keyword evidence="6 15" id="KW-0686">Riboflavin biosynthesis</keyword>
<evidence type="ECO:0000256" key="9">
    <source>
        <dbReference type="ARBA" id="ARBA00022833"/>
    </source>
</evidence>
<dbReference type="EC" id="1.1.1.193" evidence="15"/>
<feature type="domain" description="CMP/dCMP-type deaminase" evidence="19">
    <location>
        <begin position="1"/>
        <end position="123"/>
    </location>
</feature>
<dbReference type="PANTHER" id="PTHR38011">
    <property type="entry name" value="DIHYDROFOLATE REDUCTASE FAMILY PROTEIN (AFU_ORTHOLOGUE AFUA_8G06820)"/>
    <property type="match status" value="1"/>
</dbReference>
<evidence type="ECO:0000256" key="11">
    <source>
        <dbReference type="ARBA" id="ARBA00023002"/>
    </source>
</evidence>
<evidence type="ECO:0000256" key="4">
    <source>
        <dbReference type="ARBA" id="ARBA00005259"/>
    </source>
</evidence>
<feature type="binding site" evidence="17">
    <location>
        <position position="170"/>
    </location>
    <ligand>
        <name>NADP(+)</name>
        <dbReference type="ChEBI" id="CHEBI:58349"/>
    </ligand>
</feature>
<dbReference type="GO" id="GO:0008270">
    <property type="term" value="F:zinc ion binding"/>
    <property type="evidence" value="ECO:0007669"/>
    <property type="project" value="InterPro"/>
</dbReference>
<evidence type="ECO:0000313" key="21">
    <source>
        <dbReference type="Proteomes" id="UP000261140"/>
    </source>
</evidence>
<dbReference type="PANTHER" id="PTHR38011:SF7">
    <property type="entry name" value="2,5-DIAMINO-6-RIBOSYLAMINO-4(3H)-PYRIMIDINONE 5'-PHOSPHATE REDUCTASE"/>
    <property type="match status" value="1"/>
</dbReference>
<accession>A0A3E2SS82</accession>
<evidence type="ECO:0000256" key="14">
    <source>
        <dbReference type="ARBA" id="ARBA00049886"/>
    </source>
</evidence>
<keyword evidence="7 15" id="KW-0479">Metal-binding</keyword>
<dbReference type="Proteomes" id="UP000261140">
    <property type="component" value="Unassembled WGS sequence"/>
</dbReference>
<feature type="binding site" evidence="17">
    <location>
        <position position="154"/>
    </location>
    <ligand>
        <name>NADP(+)</name>
        <dbReference type="ChEBI" id="CHEBI:58349"/>
    </ligand>
</feature>
<evidence type="ECO:0000256" key="17">
    <source>
        <dbReference type="PIRSR" id="PIRSR006769-2"/>
    </source>
</evidence>
<keyword evidence="12" id="KW-0511">Multifunctional enzyme</keyword>
<sequence length="374" mass="41034">MNDKDYMRLALQLAKKGCGWTSPNPMVGAVVVKEGRIIGQGWHQKYGQAHAERNALASCTEDPQGATMYVTLEPCCHYGKQPPCVDAILDAGIHRVVVGSADPNPLVAGKGIAILRAHGIDVTENVLQEECDALNKMFFHYITTKRPFVSMKYAMTMDGKIATYTGASKWITGEIARTHVQRQRHRFRGIMVGVGTILADDPLLTCRIEGGRDPVRIICDTHLRTPLQSQVVTTAKQVPTILATCCGDPEKQAAYQQTGCRVLCLEEQCGHVNLPQLMEQLGQEQIDSILLEGGGTLNWSALESGIVQQVQAYIAPKLFGGRDAKAPIEGAGVSFPDAAFRLKNSRLEQLGEDFLIESEVEYPCLPESWKKSEQ</sequence>
<comment type="catalytic activity">
    <reaction evidence="13 15">
        <text>5-amino-6-(5-phospho-D-ribitylamino)uracil + NADP(+) = 5-amino-6-(5-phospho-D-ribosylamino)uracil + NADPH + H(+)</text>
        <dbReference type="Rhea" id="RHEA:17845"/>
        <dbReference type="ChEBI" id="CHEBI:15378"/>
        <dbReference type="ChEBI" id="CHEBI:57783"/>
        <dbReference type="ChEBI" id="CHEBI:58349"/>
        <dbReference type="ChEBI" id="CHEBI:58421"/>
        <dbReference type="ChEBI" id="CHEBI:58453"/>
        <dbReference type="EC" id="1.1.1.193"/>
    </reaction>
</comment>
<comment type="catalytic activity">
    <reaction evidence="14 15">
        <text>2,5-diamino-6-hydroxy-4-(5-phosphoribosylamino)-pyrimidine + H2O + H(+) = 5-amino-6-(5-phospho-D-ribosylamino)uracil + NH4(+)</text>
        <dbReference type="Rhea" id="RHEA:21868"/>
        <dbReference type="ChEBI" id="CHEBI:15377"/>
        <dbReference type="ChEBI" id="CHEBI:15378"/>
        <dbReference type="ChEBI" id="CHEBI:28938"/>
        <dbReference type="ChEBI" id="CHEBI:58453"/>
        <dbReference type="ChEBI" id="CHEBI:58614"/>
        <dbReference type="EC" id="3.5.4.26"/>
    </reaction>
</comment>
<feature type="binding site" evidence="17">
    <location>
        <position position="204"/>
    </location>
    <ligand>
        <name>substrate</name>
    </ligand>
</feature>
<comment type="pathway">
    <text evidence="2 15">Cofactor biosynthesis; riboflavin biosynthesis; 5-amino-6-(D-ribitylamino)uracil from GTP: step 2/4.</text>
</comment>
<dbReference type="GO" id="GO:0008703">
    <property type="term" value="F:5-amino-6-(5-phosphoribosylamino)uracil reductase activity"/>
    <property type="evidence" value="ECO:0007669"/>
    <property type="project" value="UniProtKB-EC"/>
</dbReference>
<dbReference type="InterPro" id="IPR016193">
    <property type="entry name" value="Cytidine_deaminase-like"/>
</dbReference>
<evidence type="ECO:0000256" key="18">
    <source>
        <dbReference type="PIRSR" id="PIRSR006769-3"/>
    </source>
</evidence>
<dbReference type="Pfam" id="PF00383">
    <property type="entry name" value="dCMP_cyt_deam_1"/>
    <property type="match status" value="1"/>
</dbReference>
<dbReference type="InterPro" id="IPR004794">
    <property type="entry name" value="Eubact_RibD"/>
</dbReference>
<evidence type="ECO:0000256" key="7">
    <source>
        <dbReference type="ARBA" id="ARBA00022723"/>
    </source>
</evidence>
<feature type="binding site" evidence="18">
    <location>
        <position position="50"/>
    </location>
    <ligand>
        <name>Zn(2+)</name>
        <dbReference type="ChEBI" id="CHEBI:29105"/>
        <note>catalytic</note>
    </ligand>
</feature>
<feature type="binding site" evidence="17">
    <location>
        <position position="196"/>
    </location>
    <ligand>
        <name>NADP(+)</name>
        <dbReference type="ChEBI" id="CHEBI:58349"/>
    </ligand>
</feature>
<dbReference type="InterPro" id="IPR024072">
    <property type="entry name" value="DHFR-like_dom_sf"/>
</dbReference>
<dbReference type="PROSITE" id="PS00903">
    <property type="entry name" value="CYT_DCMP_DEAMINASES_1"/>
    <property type="match status" value="1"/>
</dbReference>
<keyword evidence="9 15" id="KW-0862">Zinc</keyword>
<evidence type="ECO:0000313" key="20">
    <source>
        <dbReference type="EMBL" id="RGB64887.1"/>
    </source>
</evidence>
<dbReference type="NCBIfam" id="TIGR00227">
    <property type="entry name" value="ribD_Cterm"/>
    <property type="match status" value="1"/>
</dbReference>
<dbReference type="Gene3D" id="3.40.140.10">
    <property type="entry name" value="Cytidine Deaminase, domain 2"/>
    <property type="match status" value="1"/>
</dbReference>
<dbReference type="PIRSF" id="PIRSF006769">
    <property type="entry name" value="RibD"/>
    <property type="match status" value="1"/>
</dbReference>
<dbReference type="SUPFAM" id="SSF53597">
    <property type="entry name" value="Dihydrofolate reductase-like"/>
    <property type="match status" value="1"/>
</dbReference>
<dbReference type="PROSITE" id="PS51747">
    <property type="entry name" value="CYT_DCMP_DEAMINASES_2"/>
    <property type="match status" value="1"/>
</dbReference>
<dbReference type="NCBIfam" id="TIGR00326">
    <property type="entry name" value="eubact_ribD"/>
    <property type="match status" value="1"/>
</dbReference>
<evidence type="ECO:0000256" key="6">
    <source>
        <dbReference type="ARBA" id="ARBA00022619"/>
    </source>
</evidence>
<feature type="binding site" evidence="17">
    <location>
        <position position="168"/>
    </location>
    <ligand>
        <name>substrate</name>
    </ligand>
</feature>
<dbReference type="GO" id="GO:0050661">
    <property type="term" value="F:NADP binding"/>
    <property type="evidence" value="ECO:0007669"/>
    <property type="project" value="InterPro"/>
</dbReference>
<comment type="similarity">
    <text evidence="4 15">In the N-terminal section; belongs to the cytidine and deoxycytidylate deaminase family.</text>
</comment>